<evidence type="ECO:0000313" key="1">
    <source>
        <dbReference type="EMBL" id="SDI12615.1"/>
    </source>
</evidence>
<evidence type="ECO:0000313" key="2">
    <source>
        <dbReference type="Proteomes" id="UP000199093"/>
    </source>
</evidence>
<accession>A0A1G8I0V3</accession>
<dbReference type="Gene3D" id="3.30.160.150">
    <property type="entry name" value="Lipoprotein like domain"/>
    <property type="match status" value="1"/>
</dbReference>
<dbReference type="OrthoDB" id="7629596at2"/>
<dbReference type="InterPro" id="IPR007485">
    <property type="entry name" value="LPS_assembly_LptE"/>
</dbReference>
<dbReference type="STRING" id="555512.SAMN04487993_1001161"/>
<reference evidence="1 2" key="1">
    <citation type="submission" date="2016-10" db="EMBL/GenBank/DDBJ databases">
        <authorList>
            <person name="de Groot N.N."/>
        </authorList>
    </citation>
    <scope>NUCLEOTIDE SEQUENCE [LARGE SCALE GENOMIC DNA]</scope>
    <source>
        <strain evidence="1 2">DSM 26424</strain>
    </source>
</reference>
<sequence>MWLPDRRTFLISLAALGGCGFTPVYGPQGGGSALLDNVALPEPDSPEQYLLHRRLEERLGRAPGGAYLLQVAVETESQGLGALADGNITRVRLQGTAVYTLRDRASDAARLRGTTESFTAYSTTGSTAATQSAERDAEERLMVILADQILDELLLHAAELAQ</sequence>
<name>A0A1G8I0V3_9RHOB</name>
<dbReference type="GO" id="GO:0019867">
    <property type="term" value="C:outer membrane"/>
    <property type="evidence" value="ECO:0007669"/>
    <property type="project" value="InterPro"/>
</dbReference>
<protein>
    <submittedName>
        <fullName evidence="1">LPS-assembly lipoprotein</fullName>
    </submittedName>
</protein>
<dbReference type="AlphaFoldDB" id="A0A1G8I0V3"/>
<dbReference type="PROSITE" id="PS51257">
    <property type="entry name" value="PROKAR_LIPOPROTEIN"/>
    <property type="match status" value="1"/>
</dbReference>
<dbReference type="EMBL" id="FNEJ01000001">
    <property type="protein sequence ID" value="SDI12615.1"/>
    <property type="molecule type" value="Genomic_DNA"/>
</dbReference>
<dbReference type="GO" id="GO:0043165">
    <property type="term" value="P:Gram-negative-bacterium-type cell outer membrane assembly"/>
    <property type="evidence" value="ECO:0007669"/>
    <property type="project" value="InterPro"/>
</dbReference>
<proteinExistence type="predicted"/>
<organism evidence="1 2">
    <name type="scientific">Salipiger marinus</name>
    <dbReference type="NCBI Taxonomy" id="555512"/>
    <lineage>
        <taxon>Bacteria</taxon>
        <taxon>Pseudomonadati</taxon>
        <taxon>Pseudomonadota</taxon>
        <taxon>Alphaproteobacteria</taxon>
        <taxon>Rhodobacterales</taxon>
        <taxon>Roseobacteraceae</taxon>
        <taxon>Salipiger</taxon>
    </lineage>
</organism>
<dbReference type="Proteomes" id="UP000199093">
    <property type="component" value="Unassembled WGS sequence"/>
</dbReference>
<keyword evidence="1" id="KW-0449">Lipoprotein</keyword>
<dbReference type="Pfam" id="PF04390">
    <property type="entry name" value="LptE"/>
    <property type="match status" value="1"/>
</dbReference>
<dbReference type="RefSeq" id="WP_089842235.1">
    <property type="nucleotide sequence ID" value="NZ_FNEJ01000001.1"/>
</dbReference>
<gene>
    <name evidence="1" type="ORF">SAMN04487993_1001161</name>
</gene>
<keyword evidence="2" id="KW-1185">Reference proteome</keyword>